<evidence type="ECO:0000256" key="3">
    <source>
        <dbReference type="ARBA" id="ARBA00007106"/>
    </source>
</evidence>
<dbReference type="EMBL" id="LROR01000108">
    <property type="protein sequence ID" value="OBR89938.1"/>
    <property type="molecule type" value="Genomic_DNA"/>
</dbReference>
<keyword evidence="7 9" id="KW-0005">Acetoin biosynthesis</keyword>
<organism evidence="10 12">
    <name type="scientific">Clostridium coskatii</name>
    <dbReference type="NCBI Taxonomy" id="1705578"/>
    <lineage>
        <taxon>Bacteria</taxon>
        <taxon>Bacillati</taxon>
        <taxon>Bacillota</taxon>
        <taxon>Clostridia</taxon>
        <taxon>Eubacteriales</taxon>
        <taxon>Clostridiaceae</taxon>
        <taxon>Clostridium</taxon>
    </lineage>
</organism>
<dbReference type="Pfam" id="PF03306">
    <property type="entry name" value="AAL_decarboxy"/>
    <property type="match status" value="1"/>
</dbReference>
<evidence type="ECO:0000313" key="12">
    <source>
        <dbReference type="Proteomes" id="UP000077384"/>
    </source>
</evidence>
<evidence type="ECO:0000313" key="13">
    <source>
        <dbReference type="Proteomes" id="UP000093694"/>
    </source>
</evidence>
<dbReference type="UniPathway" id="UPA00626">
    <property type="reaction ID" value="UER00678"/>
</dbReference>
<dbReference type="EC" id="4.1.1.5" evidence="4 9"/>
<dbReference type="GO" id="GO:0047605">
    <property type="term" value="F:acetolactate decarboxylase activity"/>
    <property type="evidence" value="ECO:0007669"/>
    <property type="project" value="UniProtKB-UniRule"/>
</dbReference>
<dbReference type="AlphaFoldDB" id="A0A162JA62"/>
<dbReference type="PANTHER" id="PTHR35524">
    <property type="entry name" value="ALPHA-ACETOLACTATE DECARBOXYLASE"/>
    <property type="match status" value="1"/>
</dbReference>
<keyword evidence="8 9" id="KW-0456">Lyase</keyword>
<accession>A0A162JA62</accession>
<evidence type="ECO:0000256" key="8">
    <source>
        <dbReference type="ARBA" id="ARBA00023239"/>
    </source>
</evidence>
<comment type="similarity">
    <text evidence="3 9">Belongs to the alpha-acetolactate decarboxylase family.</text>
</comment>
<dbReference type="PANTHER" id="PTHR35524:SF1">
    <property type="entry name" value="ALPHA-ACETOLACTATE DECARBOXYLASE"/>
    <property type="match status" value="1"/>
</dbReference>
<evidence type="ECO:0000256" key="6">
    <source>
        <dbReference type="ARBA" id="ARBA00022793"/>
    </source>
</evidence>
<dbReference type="CDD" id="cd17299">
    <property type="entry name" value="acetolactate_decarboxylase"/>
    <property type="match status" value="1"/>
</dbReference>
<dbReference type="Proteomes" id="UP000077384">
    <property type="component" value="Unassembled WGS sequence"/>
</dbReference>
<evidence type="ECO:0000256" key="2">
    <source>
        <dbReference type="ARBA" id="ARBA00005170"/>
    </source>
</evidence>
<comment type="catalytic activity">
    <reaction evidence="1 9">
        <text>(2S)-2-acetolactate + H(+) = (R)-acetoin + CO2</text>
        <dbReference type="Rhea" id="RHEA:21580"/>
        <dbReference type="ChEBI" id="CHEBI:15378"/>
        <dbReference type="ChEBI" id="CHEBI:15686"/>
        <dbReference type="ChEBI" id="CHEBI:16526"/>
        <dbReference type="ChEBI" id="CHEBI:58476"/>
        <dbReference type="EC" id="4.1.1.5"/>
    </reaction>
</comment>
<evidence type="ECO:0000256" key="1">
    <source>
        <dbReference type="ARBA" id="ARBA00001784"/>
    </source>
</evidence>
<comment type="pathway">
    <text evidence="2 9">Polyol metabolism; (R,R)-butane-2,3-diol biosynthesis; (R,R)-butane-2,3-diol from pyruvate: step 2/3.</text>
</comment>
<protein>
    <recommendedName>
        <fullName evidence="5 9">Alpha-acetolactate decarboxylase</fullName>
        <ecNumber evidence="4 9">4.1.1.5</ecNumber>
    </recommendedName>
</protein>
<dbReference type="RefSeq" id="WP_063601548.1">
    <property type="nucleotide sequence ID" value="NZ_LITQ01000020.1"/>
</dbReference>
<gene>
    <name evidence="10" type="primary">alsD</name>
    <name evidence="11" type="ORF">CLCOS_42470</name>
    <name evidence="10" type="ORF">WX73_00934</name>
</gene>
<sequence>MDDEVKVPNHIYQMSTINALVSGLYDGCVSLSKLLKKGNFGIGTFKGLDGELTLLNGTFYRTKPDGSVYVCSKNVSVPFAVVTELESYNTYNIQNRTSYEDIRKELDSFIESKNIFYAFYMEGKFNYVKTRTVVKQNMPYKPMAEVVKDQPMFEYNGVDGYVVGFRCPDYVEGLNVPGYHFHFINKDKKFGGHISEFSIENAKVYVQNCSCFRMELPKNESFYNMEVQDRNDEITSVEK</sequence>
<dbReference type="EMBL" id="LITQ01000020">
    <property type="protein sequence ID" value="OAA92455.1"/>
    <property type="molecule type" value="Genomic_DNA"/>
</dbReference>
<dbReference type="NCBIfam" id="TIGR01252">
    <property type="entry name" value="acetolac_decarb"/>
    <property type="match status" value="1"/>
</dbReference>
<dbReference type="PIRSF" id="PIRSF001332">
    <property type="entry name" value="Acetolac_decarb"/>
    <property type="match status" value="1"/>
</dbReference>
<dbReference type="GO" id="GO:0045151">
    <property type="term" value="P:acetoin biosynthetic process"/>
    <property type="evidence" value="ECO:0007669"/>
    <property type="project" value="UniProtKB-UniRule"/>
</dbReference>
<dbReference type="Proteomes" id="UP000093694">
    <property type="component" value="Unassembled WGS sequence"/>
</dbReference>
<name>A0A162JA62_9CLOT</name>
<dbReference type="SUPFAM" id="SSF117856">
    <property type="entry name" value="AF0104/ALDC/Ptd012-like"/>
    <property type="match status" value="1"/>
</dbReference>
<evidence type="ECO:0000256" key="9">
    <source>
        <dbReference type="PIRNR" id="PIRNR001332"/>
    </source>
</evidence>
<evidence type="ECO:0000313" key="11">
    <source>
        <dbReference type="EMBL" id="OBR89938.1"/>
    </source>
</evidence>
<dbReference type="InterPro" id="IPR005128">
    <property type="entry name" value="Acetolactate_a_deCO2ase"/>
</dbReference>
<reference evidence="11 13" key="2">
    <citation type="journal article" date="2016" name="Front. Microbiol.">
        <title>Industrial Acetogenic Biocatalysts: A Comparative Metabolic and Genomic Analysis.</title>
        <authorList>
            <person name="Bengelsdorf F."/>
            <person name="Poehlein A."/>
            <person name="Sonja S."/>
            <person name="Erz C."/>
            <person name="Hummel T."/>
            <person name="Hoffmeister S."/>
            <person name="Daniel R."/>
            <person name="Durre P."/>
        </authorList>
    </citation>
    <scope>NUCLEOTIDE SEQUENCE [LARGE SCALE GENOMIC DNA]</scope>
    <source>
        <strain evidence="11 13">PTA-10522</strain>
    </source>
</reference>
<dbReference type="PATRIC" id="fig|1705578.3.peg.1325"/>
<evidence type="ECO:0000313" key="10">
    <source>
        <dbReference type="EMBL" id="OAA92455.1"/>
    </source>
</evidence>
<dbReference type="Gene3D" id="3.30.1330.80">
    <property type="entry name" value="Hypothetical protein, similar to alpha- acetolactate decarboxylase, domain 2"/>
    <property type="match status" value="2"/>
</dbReference>
<comment type="caution">
    <text evidence="10">The sequence shown here is derived from an EMBL/GenBank/DDBJ whole genome shotgun (WGS) entry which is preliminary data.</text>
</comment>
<evidence type="ECO:0000256" key="7">
    <source>
        <dbReference type="ARBA" id="ARBA00023061"/>
    </source>
</evidence>
<proteinExistence type="inferred from homology"/>
<reference evidence="10 12" key="1">
    <citation type="journal article" date="2015" name="Biotechnol. Bioeng.">
        <title>Genome sequence and phenotypic characterization of Caulobacter segnis.</title>
        <authorList>
            <person name="Patel S."/>
            <person name="Fletcher B."/>
            <person name="Scott D.C."/>
            <person name="Ely B."/>
        </authorList>
    </citation>
    <scope>NUCLEOTIDE SEQUENCE [LARGE SCALE GENOMIC DNA]</scope>
    <source>
        <strain evidence="10 12">PS02</strain>
    </source>
</reference>
<evidence type="ECO:0000256" key="4">
    <source>
        <dbReference type="ARBA" id="ARBA00013204"/>
    </source>
</evidence>
<keyword evidence="13" id="KW-1185">Reference proteome</keyword>
<keyword evidence="6 9" id="KW-0210">Decarboxylase</keyword>
<evidence type="ECO:0000256" key="5">
    <source>
        <dbReference type="ARBA" id="ARBA00020164"/>
    </source>
</evidence>